<organism evidence="1 2">
    <name type="scientific">Chondromyces apiculatus DSM 436</name>
    <dbReference type="NCBI Taxonomy" id="1192034"/>
    <lineage>
        <taxon>Bacteria</taxon>
        <taxon>Pseudomonadati</taxon>
        <taxon>Myxococcota</taxon>
        <taxon>Polyangia</taxon>
        <taxon>Polyangiales</taxon>
        <taxon>Polyangiaceae</taxon>
        <taxon>Chondromyces</taxon>
    </lineage>
</organism>
<sequence length="77" mass="8209">MTSVGIDLRGEKLILSRARDDDVLGLRELRGQHLLLTPEVDQNLPFIASDVSGGSIILHTIDGDIVGSAQGMRTPAS</sequence>
<evidence type="ECO:0000313" key="2">
    <source>
        <dbReference type="Proteomes" id="UP000019678"/>
    </source>
</evidence>
<evidence type="ECO:0000313" key="1">
    <source>
        <dbReference type="EMBL" id="EYF04535.1"/>
    </source>
</evidence>
<gene>
    <name evidence="1" type="ORF">CAP_4503</name>
</gene>
<comment type="caution">
    <text evidence="1">The sequence shown here is derived from an EMBL/GenBank/DDBJ whole genome shotgun (WGS) entry which is preliminary data.</text>
</comment>
<reference evidence="1 2" key="1">
    <citation type="submission" date="2013-05" db="EMBL/GenBank/DDBJ databases">
        <title>Genome assembly of Chondromyces apiculatus DSM 436.</title>
        <authorList>
            <person name="Sharma G."/>
            <person name="Khatri I."/>
            <person name="Kaur C."/>
            <person name="Mayilraj S."/>
            <person name="Subramanian S."/>
        </authorList>
    </citation>
    <scope>NUCLEOTIDE SEQUENCE [LARGE SCALE GENOMIC DNA]</scope>
    <source>
        <strain evidence="1 2">DSM 436</strain>
    </source>
</reference>
<dbReference type="EMBL" id="ASRX01000033">
    <property type="protein sequence ID" value="EYF04535.1"/>
    <property type="molecule type" value="Genomic_DNA"/>
</dbReference>
<protein>
    <submittedName>
        <fullName evidence="1">Uncharacterized protein</fullName>
    </submittedName>
</protein>
<proteinExistence type="predicted"/>
<dbReference type="Proteomes" id="UP000019678">
    <property type="component" value="Unassembled WGS sequence"/>
</dbReference>
<accession>A0A017T6Z4</accession>
<keyword evidence="2" id="KW-1185">Reference proteome</keyword>
<dbReference type="AlphaFoldDB" id="A0A017T6Z4"/>
<name>A0A017T6Z4_9BACT</name>